<dbReference type="PROSITE" id="PS50216">
    <property type="entry name" value="DHHC"/>
    <property type="match status" value="1"/>
</dbReference>
<dbReference type="Pfam" id="PF12773">
    <property type="entry name" value="DZR"/>
    <property type="match status" value="1"/>
</dbReference>
<feature type="transmembrane region" description="Helical" evidence="1">
    <location>
        <begin position="20"/>
        <end position="41"/>
    </location>
</feature>
<dbReference type="eggNOG" id="ENOG5033NNW">
    <property type="taxonomic scope" value="Bacteria"/>
</dbReference>
<evidence type="ECO:0000256" key="1">
    <source>
        <dbReference type="SAM" id="Phobius"/>
    </source>
</evidence>
<sequence>MEKKKFVTEQHEKTRTTFRVLGPIFLVVGAICMLIAFIDFFSAFNEFEGPKYFWLFFVGMPLLFVGIVLTQAGFAGAIAQYGSREIAPVAKDTFNYLASETASGVKEISKAIHEGTNSTHSITCVKCNAKNSSDSKFCKQCGDKLVQVCHHCEKENSSDARYCNYCGKSLG</sequence>
<comment type="caution">
    <text evidence="3">The sequence shown here is derived from an EMBL/GenBank/DDBJ whole genome shotgun (WGS) entry which is preliminary data.</text>
</comment>
<keyword evidence="1" id="KW-1133">Transmembrane helix</keyword>
<keyword evidence="4" id="KW-1185">Reference proteome</keyword>
<dbReference type="EMBL" id="JPVN01000008">
    <property type="protein sequence ID" value="KGR78993.1"/>
    <property type="molecule type" value="Genomic_DNA"/>
</dbReference>
<dbReference type="InterPro" id="IPR025874">
    <property type="entry name" value="DZR"/>
</dbReference>
<dbReference type="RefSeq" id="WP_036185109.1">
    <property type="nucleotide sequence ID" value="NZ_AVDA01000008.1"/>
</dbReference>
<keyword evidence="1" id="KW-0472">Membrane</keyword>
<organism evidence="3 4">
    <name type="scientific">Ureibacillus manganicus DSM 26584</name>
    <dbReference type="NCBI Taxonomy" id="1384049"/>
    <lineage>
        <taxon>Bacteria</taxon>
        <taxon>Bacillati</taxon>
        <taxon>Bacillota</taxon>
        <taxon>Bacilli</taxon>
        <taxon>Bacillales</taxon>
        <taxon>Caryophanaceae</taxon>
        <taxon>Ureibacillus</taxon>
    </lineage>
</organism>
<gene>
    <name evidence="3" type="ORF">CD29_08225</name>
</gene>
<dbReference type="STRING" id="1384049.CD29_08225"/>
<feature type="domain" description="DZANK-type" evidence="2">
    <location>
        <begin position="124"/>
        <end position="167"/>
    </location>
</feature>
<dbReference type="AlphaFoldDB" id="A0A0A3I8C5"/>
<name>A0A0A3I8C5_9BACL</name>
<reference evidence="3 4" key="1">
    <citation type="submission" date="2014-02" db="EMBL/GenBank/DDBJ databases">
        <title>Draft genome sequence of Lysinibacillus manganicus DSM 26584T.</title>
        <authorList>
            <person name="Zhang F."/>
            <person name="Wang G."/>
            <person name="Zhang L."/>
        </authorList>
    </citation>
    <scope>NUCLEOTIDE SEQUENCE [LARGE SCALE GENOMIC DNA]</scope>
    <source>
        <strain evidence="3 4">DSM 26584</strain>
    </source>
</reference>
<evidence type="ECO:0000313" key="3">
    <source>
        <dbReference type="EMBL" id="KGR78993.1"/>
    </source>
</evidence>
<dbReference type="OrthoDB" id="9788304at2"/>
<proteinExistence type="predicted"/>
<feature type="transmembrane region" description="Helical" evidence="1">
    <location>
        <begin position="53"/>
        <end position="74"/>
    </location>
</feature>
<accession>A0A0A3I8C5</accession>
<evidence type="ECO:0000259" key="2">
    <source>
        <dbReference type="Pfam" id="PF12773"/>
    </source>
</evidence>
<keyword evidence="1" id="KW-0812">Transmembrane</keyword>
<dbReference type="Proteomes" id="UP000030416">
    <property type="component" value="Unassembled WGS sequence"/>
</dbReference>
<protein>
    <recommendedName>
        <fullName evidence="2">DZANK-type domain-containing protein</fullName>
    </recommendedName>
</protein>
<evidence type="ECO:0000313" key="4">
    <source>
        <dbReference type="Proteomes" id="UP000030416"/>
    </source>
</evidence>